<sequence length="266" mass="29234">MNIMPEKGSRKSPARSSAIAAAAAISNATSEKANSVSPRKKSPARVSRRTERSPARITEKSPARRAEKSPARRPDKSPSRRTGRSPARRAEKSPSRATKKSSPARKKSPGRKPKSPTIPPSQNLSPHKEEIINNQPQVLVFPSHGRGDSFIIGDTKGGSRDVSTSSSSVLIRRSARVITKHEVKDNYEEPKGIEQLKVDELSDVEYPEKPAKLENEQVKEFGGTIGAYFLLTLLQVSLLAAHVYSSKAQYGIKDLKFLWIGKHILI</sequence>
<reference evidence="2" key="2">
    <citation type="submission" date="2023-05" db="EMBL/GenBank/DDBJ databases">
        <authorList>
            <person name="Fouks B."/>
        </authorList>
    </citation>
    <scope>NUCLEOTIDE SEQUENCE</scope>
    <source>
        <strain evidence="2">Stay&amp;Tobe</strain>
        <tissue evidence="2">Testes</tissue>
    </source>
</reference>
<dbReference type="Proteomes" id="UP001233999">
    <property type="component" value="Unassembled WGS sequence"/>
</dbReference>
<keyword evidence="3" id="KW-1185">Reference proteome</keyword>
<comment type="caution">
    <text evidence="2">The sequence shown here is derived from an EMBL/GenBank/DDBJ whole genome shotgun (WGS) entry which is preliminary data.</text>
</comment>
<reference evidence="2" key="1">
    <citation type="journal article" date="2023" name="IScience">
        <title>Live-bearing cockroach genome reveals convergent evolutionary mechanisms linked to viviparity in insects and beyond.</title>
        <authorList>
            <person name="Fouks B."/>
            <person name="Harrison M.C."/>
            <person name="Mikhailova A.A."/>
            <person name="Marchal E."/>
            <person name="English S."/>
            <person name="Carruthers M."/>
            <person name="Jennings E.C."/>
            <person name="Chiamaka E.L."/>
            <person name="Frigard R.A."/>
            <person name="Pippel M."/>
            <person name="Attardo G.M."/>
            <person name="Benoit J.B."/>
            <person name="Bornberg-Bauer E."/>
            <person name="Tobe S.S."/>
        </authorList>
    </citation>
    <scope>NUCLEOTIDE SEQUENCE</scope>
    <source>
        <strain evidence="2">Stay&amp;Tobe</strain>
    </source>
</reference>
<organism evidence="2 3">
    <name type="scientific">Diploptera punctata</name>
    <name type="common">Pacific beetle cockroach</name>
    <dbReference type="NCBI Taxonomy" id="6984"/>
    <lineage>
        <taxon>Eukaryota</taxon>
        <taxon>Metazoa</taxon>
        <taxon>Ecdysozoa</taxon>
        <taxon>Arthropoda</taxon>
        <taxon>Hexapoda</taxon>
        <taxon>Insecta</taxon>
        <taxon>Pterygota</taxon>
        <taxon>Neoptera</taxon>
        <taxon>Polyneoptera</taxon>
        <taxon>Dictyoptera</taxon>
        <taxon>Blattodea</taxon>
        <taxon>Blaberoidea</taxon>
        <taxon>Blaberidae</taxon>
        <taxon>Diplopterinae</taxon>
        <taxon>Diploptera</taxon>
    </lineage>
</organism>
<feature type="compositionally biased region" description="Basic residues" evidence="1">
    <location>
        <begin position="97"/>
        <end position="114"/>
    </location>
</feature>
<feature type="compositionally biased region" description="Basic and acidic residues" evidence="1">
    <location>
        <begin position="48"/>
        <end position="78"/>
    </location>
</feature>
<evidence type="ECO:0000313" key="2">
    <source>
        <dbReference type="EMBL" id="KAJ9596860.1"/>
    </source>
</evidence>
<protein>
    <submittedName>
        <fullName evidence="2">Uncharacterized protein</fullName>
    </submittedName>
</protein>
<feature type="compositionally biased region" description="Basic residues" evidence="1">
    <location>
        <begin position="38"/>
        <end position="47"/>
    </location>
</feature>
<feature type="compositionally biased region" description="Low complexity" evidence="1">
    <location>
        <begin position="14"/>
        <end position="33"/>
    </location>
</feature>
<name>A0AAD8EN37_DIPPU</name>
<proteinExistence type="predicted"/>
<gene>
    <name evidence="2" type="ORF">L9F63_012116</name>
</gene>
<feature type="region of interest" description="Disordered" evidence="1">
    <location>
        <begin position="1"/>
        <end position="127"/>
    </location>
</feature>
<accession>A0AAD8EN37</accession>
<evidence type="ECO:0000313" key="3">
    <source>
        <dbReference type="Proteomes" id="UP001233999"/>
    </source>
</evidence>
<dbReference type="AlphaFoldDB" id="A0AAD8EN37"/>
<dbReference type="EMBL" id="JASPKZ010001957">
    <property type="protein sequence ID" value="KAJ9596860.1"/>
    <property type="molecule type" value="Genomic_DNA"/>
</dbReference>
<evidence type="ECO:0000256" key="1">
    <source>
        <dbReference type="SAM" id="MobiDB-lite"/>
    </source>
</evidence>